<proteinExistence type="predicted"/>
<evidence type="ECO:0000313" key="1">
    <source>
        <dbReference type="EMBL" id="KIM38152.1"/>
    </source>
</evidence>
<keyword evidence="2" id="KW-1185">Reference proteome</keyword>
<organism evidence="1 2">
    <name type="scientific">Hebeloma cylindrosporum</name>
    <dbReference type="NCBI Taxonomy" id="76867"/>
    <lineage>
        <taxon>Eukaryota</taxon>
        <taxon>Fungi</taxon>
        <taxon>Dikarya</taxon>
        <taxon>Basidiomycota</taxon>
        <taxon>Agaricomycotina</taxon>
        <taxon>Agaricomycetes</taxon>
        <taxon>Agaricomycetidae</taxon>
        <taxon>Agaricales</taxon>
        <taxon>Agaricineae</taxon>
        <taxon>Hymenogastraceae</taxon>
        <taxon>Hebeloma</taxon>
    </lineage>
</organism>
<reference evidence="2" key="2">
    <citation type="submission" date="2015-01" db="EMBL/GenBank/DDBJ databases">
        <title>Evolutionary Origins and Diversification of the Mycorrhizal Mutualists.</title>
        <authorList>
            <consortium name="DOE Joint Genome Institute"/>
            <consortium name="Mycorrhizal Genomics Consortium"/>
            <person name="Kohler A."/>
            <person name="Kuo A."/>
            <person name="Nagy L.G."/>
            <person name="Floudas D."/>
            <person name="Copeland A."/>
            <person name="Barry K.W."/>
            <person name="Cichocki N."/>
            <person name="Veneault-Fourrey C."/>
            <person name="LaButti K."/>
            <person name="Lindquist E.A."/>
            <person name="Lipzen A."/>
            <person name="Lundell T."/>
            <person name="Morin E."/>
            <person name="Murat C."/>
            <person name="Riley R."/>
            <person name="Ohm R."/>
            <person name="Sun H."/>
            <person name="Tunlid A."/>
            <person name="Henrissat B."/>
            <person name="Grigoriev I.V."/>
            <person name="Hibbett D.S."/>
            <person name="Martin F."/>
        </authorList>
    </citation>
    <scope>NUCLEOTIDE SEQUENCE [LARGE SCALE GENOMIC DNA]</scope>
    <source>
        <strain evidence="2">h7</strain>
    </source>
</reference>
<gene>
    <name evidence="1" type="ORF">M413DRAFT_247018</name>
</gene>
<name>A0A0C2YAX7_HEBCY</name>
<dbReference type="AlphaFoldDB" id="A0A0C2YAX7"/>
<sequence>MDIVKDSVLLWDTLTLEACYVRGRSIGTISLLPGLVLKLGGITGFELAKSLQS</sequence>
<accession>A0A0C2YAX7</accession>
<dbReference type="HOGENOM" id="CLU_3068910_0_0_1"/>
<dbReference type="EMBL" id="KN831792">
    <property type="protein sequence ID" value="KIM38152.1"/>
    <property type="molecule type" value="Genomic_DNA"/>
</dbReference>
<dbReference type="Proteomes" id="UP000053424">
    <property type="component" value="Unassembled WGS sequence"/>
</dbReference>
<protein>
    <submittedName>
        <fullName evidence="1">Uncharacterized protein</fullName>
    </submittedName>
</protein>
<reference evidence="1 2" key="1">
    <citation type="submission" date="2014-04" db="EMBL/GenBank/DDBJ databases">
        <authorList>
            <consortium name="DOE Joint Genome Institute"/>
            <person name="Kuo A."/>
            <person name="Gay G."/>
            <person name="Dore J."/>
            <person name="Kohler A."/>
            <person name="Nagy L.G."/>
            <person name="Floudas D."/>
            <person name="Copeland A."/>
            <person name="Barry K.W."/>
            <person name="Cichocki N."/>
            <person name="Veneault-Fourrey C."/>
            <person name="LaButti K."/>
            <person name="Lindquist E.A."/>
            <person name="Lipzen A."/>
            <person name="Lundell T."/>
            <person name="Morin E."/>
            <person name="Murat C."/>
            <person name="Sun H."/>
            <person name="Tunlid A."/>
            <person name="Henrissat B."/>
            <person name="Grigoriev I.V."/>
            <person name="Hibbett D.S."/>
            <person name="Martin F."/>
            <person name="Nordberg H.P."/>
            <person name="Cantor M.N."/>
            <person name="Hua S.X."/>
        </authorList>
    </citation>
    <scope>NUCLEOTIDE SEQUENCE [LARGE SCALE GENOMIC DNA]</scope>
    <source>
        <strain evidence="2">h7</strain>
    </source>
</reference>
<evidence type="ECO:0000313" key="2">
    <source>
        <dbReference type="Proteomes" id="UP000053424"/>
    </source>
</evidence>